<evidence type="ECO:0000256" key="1">
    <source>
        <dbReference type="SAM" id="MobiDB-lite"/>
    </source>
</evidence>
<comment type="caution">
    <text evidence="2">The sequence shown here is derived from an EMBL/GenBank/DDBJ whole genome shotgun (WGS) entry which is preliminary data.</text>
</comment>
<accession>A0A1X1PKK3</accession>
<proteinExistence type="predicted"/>
<organism evidence="2 3">
    <name type="scientific">Burkholderia puraquae</name>
    <dbReference type="NCBI Taxonomy" id="1904757"/>
    <lineage>
        <taxon>Bacteria</taxon>
        <taxon>Pseudomonadati</taxon>
        <taxon>Pseudomonadota</taxon>
        <taxon>Betaproteobacteria</taxon>
        <taxon>Burkholderiales</taxon>
        <taxon>Burkholderiaceae</taxon>
        <taxon>Burkholderia</taxon>
        <taxon>Burkholderia cepacia complex</taxon>
    </lineage>
</organism>
<sequence length="65" mass="7053">MVRRASAQPGDMLSWHDPSADTTPARRVRAHAGIAGLPLRSHDGFSRPMRRASNAARPRYSAGLS</sequence>
<dbReference type="AlphaFoldDB" id="A0A1X1PKK3"/>
<gene>
    <name evidence="2" type="ORF">B7G54_07340</name>
</gene>
<name>A0A1X1PKK3_9BURK</name>
<evidence type="ECO:0000313" key="3">
    <source>
        <dbReference type="Proteomes" id="UP000193146"/>
    </source>
</evidence>
<keyword evidence="3" id="KW-1185">Reference proteome</keyword>
<protein>
    <submittedName>
        <fullName evidence="2">Uncharacterized protein</fullName>
    </submittedName>
</protein>
<evidence type="ECO:0000313" key="2">
    <source>
        <dbReference type="EMBL" id="ORT87341.1"/>
    </source>
</evidence>
<feature type="region of interest" description="Disordered" evidence="1">
    <location>
        <begin position="38"/>
        <end position="65"/>
    </location>
</feature>
<dbReference type="EMBL" id="NBYX01000003">
    <property type="protein sequence ID" value="ORT87341.1"/>
    <property type="molecule type" value="Genomic_DNA"/>
</dbReference>
<feature type="region of interest" description="Disordered" evidence="1">
    <location>
        <begin position="1"/>
        <end position="22"/>
    </location>
</feature>
<dbReference type="Proteomes" id="UP000193146">
    <property type="component" value="Unassembled WGS sequence"/>
</dbReference>
<reference evidence="2 3" key="1">
    <citation type="submission" date="2017-04" db="EMBL/GenBank/DDBJ databases">
        <title>Burkholderia puraquae sp. nov., a novel Burkholderia cepacia complex species from hospital setting samples.</title>
        <authorList>
            <person name="Martina P."/>
            <person name="Leguizamon M."/>
            <person name="Prieto C."/>
            <person name="Sousa S."/>
            <person name="Montanaro P."/>
            <person name="Draghi W."/>
            <person name="Staembler M."/>
            <person name="Bettiol M."/>
            <person name="Figoli C."/>
            <person name="Palau J."/>
            <person name="Alvarez F."/>
            <person name="Benetti S."/>
            <person name="Anchat E."/>
            <person name="Vescina C."/>
            <person name="Ferreras J."/>
            <person name="Lasch P."/>
            <person name="Lagares A."/>
            <person name="Zorreguieta A."/>
            <person name="Yantorno O."/>
            <person name="Bosch A."/>
        </authorList>
    </citation>
    <scope>NUCLEOTIDE SEQUENCE [LARGE SCALE GENOMIC DNA]</scope>
    <source>
        <strain evidence="2 3">CAMPA 1040</strain>
    </source>
</reference>